<comment type="caution">
    <text evidence="1">The sequence shown here is derived from an EMBL/GenBank/DDBJ whole genome shotgun (WGS) entry which is preliminary data.</text>
</comment>
<name>A0A1R2AMX5_9CILI</name>
<dbReference type="Proteomes" id="UP000187209">
    <property type="component" value="Unassembled WGS sequence"/>
</dbReference>
<reference evidence="1 2" key="1">
    <citation type="submission" date="2016-11" db="EMBL/GenBank/DDBJ databases">
        <title>The macronuclear genome of Stentor coeruleus: a giant cell with tiny introns.</title>
        <authorList>
            <person name="Slabodnick M."/>
            <person name="Ruby J.G."/>
            <person name="Reiff S.B."/>
            <person name="Swart E.C."/>
            <person name="Gosai S."/>
            <person name="Prabakaran S."/>
            <person name="Witkowska E."/>
            <person name="Larue G.E."/>
            <person name="Fisher S."/>
            <person name="Freeman R.M."/>
            <person name="Gunawardena J."/>
            <person name="Chu W."/>
            <person name="Stover N.A."/>
            <person name="Gregory B.D."/>
            <person name="Nowacki M."/>
            <person name="Derisi J."/>
            <person name="Roy S.W."/>
            <person name="Marshall W.F."/>
            <person name="Sood P."/>
        </authorList>
    </citation>
    <scope>NUCLEOTIDE SEQUENCE [LARGE SCALE GENOMIC DNA]</scope>
    <source>
        <strain evidence="1">WM001</strain>
    </source>
</reference>
<sequence>MCISNPMCNLPEGFCNCHARILTLNQIHEPYYPTIPINNYQLMQNLYCFCMQQTEMMKKLLGHLHTIIETINENITSSYQTKMPIQENDIKSRQSLLDYISKVPIETAFSLELASEFPSISYKGRGFSFQLYLHDGNNKRIMLNESVKFKICLYTAENPPQLISINTNGEKIVKGNLEVEGNSIVNFKKVIVTDVTSRFRNGSVFFVVLPQNASFIKPFVVEDFVVKARKPSEGTLKKKRKIIEIDEESIEEIENI</sequence>
<keyword evidence="2" id="KW-1185">Reference proteome</keyword>
<gene>
    <name evidence="1" type="ORF">SteCoe_37693</name>
</gene>
<dbReference type="AlphaFoldDB" id="A0A1R2AMX5"/>
<dbReference type="EMBL" id="MPUH01001963">
    <property type="protein sequence ID" value="OMJ65740.1"/>
    <property type="molecule type" value="Genomic_DNA"/>
</dbReference>
<organism evidence="1 2">
    <name type="scientific">Stentor coeruleus</name>
    <dbReference type="NCBI Taxonomy" id="5963"/>
    <lineage>
        <taxon>Eukaryota</taxon>
        <taxon>Sar</taxon>
        <taxon>Alveolata</taxon>
        <taxon>Ciliophora</taxon>
        <taxon>Postciliodesmatophora</taxon>
        <taxon>Heterotrichea</taxon>
        <taxon>Heterotrichida</taxon>
        <taxon>Stentoridae</taxon>
        <taxon>Stentor</taxon>
    </lineage>
</organism>
<accession>A0A1R2AMX5</accession>
<proteinExistence type="predicted"/>
<protein>
    <submittedName>
        <fullName evidence="1">Uncharacterized protein</fullName>
    </submittedName>
</protein>
<evidence type="ECO:0000313" key="1">
    <source>
        <dbReference type="EMBL" id="OMJ65740.1"/>
    </source>
</evidence>
<evidence type="ECO:0000313" key="2">
    <source>
        <dbReference type="Proteomes" id="UP000187209"/>
    </source>
</evidence>